<name>A0A291Q3Y5_9ACTN</name>
<evidence type="ECO:0000313" key="3">
    <source>
        <dbReference type="Proteomes" id="UP000221011"/>
    </source>
</evidence>
<dbReference type="AlphaFoldDB" id="A0A291Q3Y5"/>
<evidence type="ECO:0000313" key="2">
    <source>
        <dbReference type="EMBL" id="ATL26217.1"/>
    </source>
</evidence>
<dbReference type="Pfam" id="PF00550">
    <property type="entry name" value="PP-binding"/>
    <property type="match status" value="1"/>
</dbReference>
<dbReference type="InterPro" id="IPR009081">
    <property type="entry name" value="PP-bd_ACP"/>
</dbReference>
<feature type="domain" description="Carrier" evidence="1">
    <location>
        <begin position="1"/>
        <end position="75"/>
    </location>
</feature>
<proteinExistence type="predicted"/>
<keyword evidence="3" id="KW-1185">Reference proteome</keyword>
<dbReference type="PROSITE" id="PS50075">
    <property type="entry name" value="CARRIER"/>
    <property type="match status" value="1"/>
</dbReference>
<dbReference type="Gene3D" id="1.10.1200.10">
    <property type="entry name" value="ACP-like"/>
    <property type="match status" value="1"/>
</dbReference>
<dbReference type="SUPFAM" id="SSF47336">
    <property type="entry name" value="ACP-like"/>
    <property type="match status" value="1"/>
</dbReference>
<dbReference type="RefSeq" id="WP_234362626.1">
    <property type="nucleotide sequence ID" value="NZ_CP022685.1"/>
</dbReference>
<evidence type="ECO:0000259" key="1">
    <source>
        <dbReference type="PROSITE" id="PS50075"/>
    </source>
</evidence>
<gene>
    <name evidence="2" type="ORF">KY5_1199</name>
</gene>
<dbReference type="EMBL" id="CP022685">
    <property type="protein sequence ID" value="ATL26217.1"/>
    <property type="molecule type" value="Genomic_DNA"/>
</dbReference>
<accession>A0A291Q3Y5</accession>
<reference evidence="2 3" key="1">
    <citation type="submission" date="2017-08" db="EMBL/GenBank/DDBJ databases">
        <title>Complete Genome Sequence of Streptomyces formicae KY5, the formicamycin producer.</title>
        <authorList>
            <person name="Holmes N.A."/>
            <person name="Devine R."/>
            <person name="Qin Z."/>
            <person name="Seipke R.F."/>
            <person name="Wilkinson B."/>
            <person name="Hutchings M.I."/>
        </authorList>
    </citation>
    <scope>NUCLEOTIDE SEQUENCE [LARGE SCALE GENOMIC DNA]</scope>
    <source>
        <strain evidence="2 3">KY5</strain>
    </source>
</reference>
<dbReference type="InterPro" id="IPR036736">
    <property type="entry name" value="ACP-like_sf"/>
</dbReference>
<dbReference type="KEGG" id="sfk:KY5_1199"/>
<protein>
    <recommendedName>
        <fullName evidence="1">Carrier domain-containing protein</fullName>
    </recommendedName>
</protein>
<dbReference type="Proteomes" id="UP000221011">
    <property type="component" value="Chromosome"/>
</dbReference>
<sequence length="75" mass="8035">MTIDEFVDLVGDETGLPVTTDDAATGFDQLPGWDSLQLLVLLTALERETGRRVSLPEVLESGSLADIYRVVTAAA</sequence>
<organism evidence="2 3">
    <name type="scientific">Streptomyces formicae</name>
    <dbReference type="NCBI Taxonomy" id="1616117"/>
    <lineage>
        <taxon>Bacteria</taxon>
        <taxon>Bacillati</taxon>
        <taxon>Actinomycetota</taxon>
        <taxon>Actinomycetes</taxon>
        <taxon>Kitasatosporales</taxon>
        <taxon>Streptomycetaceae</taxon>
        <taxon>Streptomyces</taxon>
    </lineage>
</organism>